<evidence type="ECO:0000313" key="3">
    <source>
        <dbReference type="EMBL" id="CAF4557570.1"/>
    </source>
</evidence>
<dbReference type="Proteomes" id="UP000681722">
    <property type="component" value="Unassembled WGS sequence"/>
</dbReference>
<accession>A0A816E771</accession>
<proteinExistence type="predicted"/>
<evidence type="ECO:0000313" key="4">
    <source>
        <dbReference type="Proteomes" id="UP000663829"/>
    </source>
</evidence>
<feature type="compositionally biased region" description="Basic residues" evidence="1">
    <location>
        <begin position="1"/>
        <end position="15"/>
    </location>
</feature>
<reference evidence="2" key="1">
    <citation type="submission" date="2021-02" db="EMBL/GenBank/DDBJ databases">
        <authorList>
            <person name="Nowell W R."/>
        </authorList>
    </citation>
    <scope>NUCLEOTIDE SEQUENCE</scope>
</reference>
<sequence length="64" mass="7661">LFKKKMAPNRQHHTGKVSVEYKQDSTKRAQSKYRRRETLIKKVKVYPERDIYPARDIARETGMP</sequence>
<gene>
    <name evidence="2" type="ORF">GPM918_LOCUS45054</name>
    <name evidence="3" type="ORF">SRO942_LOCUS47247</name>
</gene>
<dbReference type="EMBL" id="CAJOBC010117259">
    <property type="protein sequence ID" value="CAF4557570.1"/>
    <property type="molecule type" value="Genomic_DNA"/>
</dbReference>
<evidence type="ECO:0000256" key="1">
    <source>
        <dbReference type="SAM" id="MobiDB-lite"/>
    </source>
</evidence>
<comment type="caution">
    <text evidence="2">The sequence shown here is derived from an EMBL/GenBank/DDBJ whole genome shotgun (WGS) entry which is preliminary data.</text>
</comment>
<keyword evidence="4" id="KW-1185">Reference proteome</keyword>
<evidence type="ECO:0000313" key="2">
    <source>
        <dbReference type="EMBL" id="CAF1643013.1"/>
    </source>
</evidence>
<feature type="region of interest" description="Disordered" evidence="1">
    <location>
        <begin position="1"/>
        <end position="32"/>
    </location>
</feature>
<organism evidence="2 4">
    <name type="scientific">Didymodactylos carnosus</name>
    <dbReference type="NCBI Taxonomy" id="1234261"/>
    <lineage>
        <taxon>Eukaryota</taxon>
        <taxon>Metazoa</taxon>
        <taxon>Spiralia</taxon>
        <taxon>Gnathifera</taxon>
        <taxon>Rotifera</taxon>
        <taxon>Eurotatoria</taxon>
        <taxon>Bdelloidea</taxon>
        <taxon>Philodinida</taxon>
        <taxon>Philodinidae</taxon>
        <taxon>Didymodactylos</taxon>
    </lineage>
</organism>
<feature type="non-terminal residue" evidence="2">
    <location>
        <position position="1"/>
    </location>
</feature>
<dbReference type="EMBL" id="CAJNOQ010048083">
    <property type="protein sequence ID" value="CAF1643013.1"/>
    <property type="molecule type" value="Genomic_DNA"/>
</dbReference>
<name>A0A816E771_9BILA</name>
<dbReference type="Proteomes" id="UP000663829">
    <property type="component" value="Unassembled WGS sequence"/>
</dbReference>
<protein>
    <submittedName>
        <fullName evidence="2">Uncharacterized protein</fullName>
    </submittedName>
</protein>
<dbReference type="AlphaFoldDB" id="A0A816E771"/>